<dbReference type="InterPro" id="IPR052991">
    <property type="entry name" value="Non-func_TypeII_TA_Antitoxin"/>
</dbReference>
<dbReference type="SUPFAM" id="SSF47598">
    <property type="entry name" value="Ribbon-helix-helix"/>
    <property type="match status" value="1"/>
</dbReference>
<gene>
    <name evidence="1" type="ORF">SAMN06297382_1038</name>
</gene>
<sequence>MLYYRVMRETPMSRETITFRTDPERRAALDRLAGLMERDRTYVLNAAIDAYLDLFDWQKRRIAAGLDAARRGDFADEAEVAAVFDSARARAAKGKPE</sequence>
<keyword evidence="2" id="KW-1185">Reference proteome</keyword>
<evidence type="ECO:0000313" key="1">
    <source>
        <dbReference type="EMBL" id="SNT72015.1"/>
    </source>
</evidence>
<reference evidence="1 2" key="1">
    <citation type="submission" date="2017-07" db="EMBL/GenBank/DDBJ databases">
        <authorList>
            <person name="Sun Z.S."/>
            <person name="Albrecht U."/>
            <person name="Echele G."/>
            <person name="Lee C.C."/>
        </authorList>
    </citation>
    <scope>NUCLEOTIDE SEQUENCE [LARGE SCALE GENOMIC DNA]</scope>
    <source>
        <strain evidence="1 2">CGMCC 1.12710</strain>
    </source>
</reference>
<dbReference type="Proteomes" id="UP000198346">
    <property type="component" value="Unassembled WGS sequence"/>
</dbReference>
<evidence type="ECO:0000313" key="2">
    <source>
        <dbReference type="Proteomes" id="UP000198346"/>
    </source>
</evidence>
<dbReference type="GO" id="GO:0006355">
    <property type="term" value="P:regulation of DNA-templated transcription"/>
    <property type="evidence" value="ECO:0007669"/>
    <property type="project" value="InterPro"/>
</dbReference>
<accession>A0A239PP04</accession>
<dbReference type="PANTHER" id="PTHR40688:SF2">
    <property type="entry name" value="RIBBON-HELIX-HELIX PROTEIN COPG DOMAIN-CONTAINING PROTEIN"/>
    <property type="match status" value="1"/>
</dbReference>
<dbReference type="EMBL" id="FZQA01000002">
    <property type="protein sequence ID" value="SNT72015.1"/>
    <property type="molecule type" value="Genomic_DNA"/>
</dbReference>
<dbReference type="AlphaFoldDB" id="A0A239PP04"/>
<proteinExistence type="predicted"/>
<protein>
    <submittedName>
        <fullName evidence="1">Predicted transcriptional regulator</fullName>
    </submittedName>
</protein>
<organism evidence="1 2">
    <name type="scientific">Amphiplicatus metriothermophilus</name>
    <dbReference type="NCBI Taxonomy" id="1519374"/>
    <lineage>
        <taxon>Bacteria</taxon>
        <taxon>Pseudomonadati</taxon>
        <taxon>Pseudomonadota</taxon>
        <taxon>Alphaproteobacteria</taxon>
        <taxon>Parvularculales</taxon>
        <taxon>Parvularculaceae</taxon>
        <taxon>Amphiplicatus</taxon>
    </lineage>
</organism>
<dbReference type="PANTHER" id="PTHR40688">
    <property type="match status" value="1"/>
</dbReference>
<name>A0A239PP04_9PROT</name>
<dbReference type="InterPro" id="IPR010985">
    <property type="entry name" value="Ribbon_hlx_hlx"/>
</dbReference>